<dbReference type="InterPro" id="IPR019448">
    <property type="entry name" value="NT-C2"/>
</dbReference>
<dbReference type="Pfam" id="PF10358">
    <property type="entry name" value="NT-C2"/>
    <property type="match status" value="1"/>
</dbReference>
<gene>
    <name evidence="3" type="ORF">KP509_37G044700</name>
</gene>
<sequence length="885" mass="96557">MIPSKPATESNRSDVADMPPKAAISSPPVSNSSDSLKRNLDPFQQEKKPLWDWRPLGGAASSAAGLPANWKRFHVIYSLHVHSIQNLPKALDGFRLVVHWSRQEEGLQTMPARVLDGVAEFDEILRQRCTVFGYLRSNNRVRYDPKLFTLSVVALDADDMELGKHHIDLSKLLYEEDVADVAEKPNQMWRTSFELSSMAKGSSIFVTFSCDLLHQETPDEKDNRGENISSGLRSVLLHENKDFSKKDAFQSPSQNDQSSDTSMAEFMSSSELHYNESEQDEARLVEELSSDLEDEIDLVAGEFLNMLDFGIDPGSDEEADSPRARLLRQFEHEGIFGDDLGFSTYPTGNSKYNGNYVDKGFGVSTEIPQEYEFDDDLELASIVEAAESELEKAVQNARSKTRAQELEDEETQALMQKWGLNENAIRNSPPKPVFGPHLRPPPPLAKGLGSVLHLEDGGSLRSMSPSLLPNKRAGGSLVMQASKPVVVPSGMGSNAVDVLRHLASLGSETLAKQAMAAMPLQDVTRIADNLVAKQSSTSERHSNIGSSEFSSKSERFGGRGIAGGYDDYVSLEDLAPLAMQNIEALAMDGLKIQADVSEEDAPSYLDAAAWGMVSDMKRGGDNNIQLSHDVAGMRFGNLCLQGDSSSEANESSPFSMALTLEEWSKFDAGIMEDDEKSKERSLAIMAAHNADMQLAKGRSRKGGNMGNTLMIAVLVQLRDPLQNFESIGAPMLALVQAERVMVPPKPRMGRNVSVTGNSDVDDESDETTLKTEEVPQFKLTGVHMSGMKTSEDSAPAVKGLEAPKKGWGNQKQLQSGSRWLAAQGMIKGSKPSLLKGKVAPAPPQTKGKSGDSLWSISSRMSGPGSKRASAPSKPHMRNPDVILSK</sequence>
<dbReference type="PANTHER" id="PTHR33414">
    <property type="entry name" value="PROTEIN PLASTID MOVEMENT IMPAIRED 1-RELATED 1"/>
    <property type="match status" value="1"/>
</dbReference>
<dbReference type="OrthoDB" id="2019483at2759"/>
<dbReference type="InterPro" id="IPR039614">
    <property type="entry name" value="PMI1-like"/>
</dbReference>
<dbReference type="EMBL" id="CM035442">
    <property type="protein sequence ID" value="KAH7279944.1"/>
    <property type="molecule type" value="Genomic_DNA"/>
</dbReference>
<feature type="region of interest" description="Disordered" evidence="1">
    <location>
        <begin position="746"/>
        <end position="769"/>
    </location>
</feature>
<name>A0A8T2Q8I1_CERRI</name>
<feature type="compositionally biased region" description="Low complexity" evidence="1">
    <location>
        <begin position="25"/>
        <end position="34"/>
    </location>
</feature>
<dbReference type="AlphaFoldDB" id="A0A8T2Q8I1"/>
<accession>A0A8T2Q8I1</accession>
<feature type="domain" description="C2 NT-type" evidence="2">
    <location>
        <begin position="65"/>
        <end position="212"/>
    </location>
</feature>
<dbReference type="InterPro" id="IPR048972">
    <property type="entry name" value="PMI1_PMIR1-2_C"/>
</dbReference>
<protein>
    <recommendedName>
        <fullName evidence="2">C2 NT-type domain-containing protein</fullName>
    </recommendedName>
</protein>
<feature type="compositionally biased region" description="Polar residues" evidence="1">
    <location>
        <begin position="250"/>
        <end position="265"/>
    </location>
</feature>
<proteinExistence type="predicted"/>
<comment type="caution">
    <text evidence="3">The sequence shown here is derived from an EMBL/GenBank/DDBJ whole genome shotgun (WGS) entry which is preliminary data.</text>
</comment>
<dbReference type="OMA" id="WGSITQQ"/>
<organism evidence="3 4">
    <name type="scientific">Ceratopteris richardii</name>
    <name type="common">Triangle waterfern</name>
    <dbReference type="NCBI Taxonomy" id="49495"/>
    <lineage>
        <taxon>Eukaryota</taxon>
        <taxon>Viridiplantae</taxon>
        <taxon>Streptophyta</taxon>
        <taxon>Embryophyta</taxon>
        <taxon>Tracheophyta</taxon>
        <taxon>Polypodiopsida</taxon>
        <taxon>Polypodiidae</taxon>
        <taxon>Polypodiales</taxon>
        <taxon>Pteridineae</taxon>
        <taxon>Pteridaceae</taxon>
        <taxon>Parkerioideae</taxon>
        <taxon>Ceratopteris</taxon>
    </lineage>
</organism>
<feature type="region of interest" description="Disordered" evidence="1">
    <location>
        <begin position="246"/>
        <end position="265"/>
    </location>
</feature>
<dbReference type="Proteomes" id="UP000825935">
    <property type="component" value="Chromosome 37"/>
</dbReference>
<feature type="region of interest" description="Disordered" evidence="1">
    <location>
        <begin position="1"/>
        <end position="39"/>
    </location>
</feature>
<dbReference type="EMBL" id="CM035442">
    <property type="protein sequence ID" value="KAH7279945.1"/>
    <property type="molecule type" value="Genomic_DNA"/>
</dbReference>
<feature type="region of interest" description="Disordered" evidence="1">
    <location>
        <begin position="786"/>
        <end position="885"/>
    </location>
</feature>
<dbReference type="PANTHER" id="PTHR33414:SF1">
    <property type="entry name" value="PROTEIN PLASTID MOVEMENT IMPAIRED 1-RELATED 1"/>
    <property type="match status" value="1"/>
</dbReference>
<dbReference type="PROSITE" id="PS51840">
    <property type="entry name" value="C2_NT"/>
    <property type="match status" value="1"/>
</dbReference>
<dbReference type="Pfam" id="PF21745">
    <property type="entry name" value="PMI1_PMIR1-2_C"/>
    <property type="match status" value="1"/>
</dbReference>
<evidence type="ECO:0000259" key="2">
    <source>
        <dbReference type="PROSITE" id="PS51840"/>
    </source>
</evidence>
<reference evidence="3" key="1">
    <citation type="submission" date="2021-08" db="EMBL/GenBank/DDBJ databases">
        <title>WGS assembly of Ceratopteris richardii.</title>
        <authorList>
            <person name="Marchant D.B."/>
            <person name="Chen G."/>
            <person name="Jenkins J."/>
            <person name="Shu S."/>
            <person name="Leebens-Mack J."/>
            <person name="Grimwood J."/>
            <person name="Schmutz J."/>
            <person name="Soltis P."/>
            <person name="Soltis D."/>
            <person name="Chen Z.-H."/>
        </authorList>
    </citation>
    <scope>NUCLEOTIDE SEQUENCE</scope>
    <source>
        <strain evidence="3">Whitten #5841</strain>
        <tissue evidence="3">Leaf</tissue>
    </source>
</reference>
<evidence type="ECO:0000256" key="1">
    <source>
        <dbReference type="SAM" id="MobiDB-lite"/>
    </source>
</evidence>
<evidence type="ECO:0000313" key="4">
    <source>
        <dbReference type="Proteomes" id="UP000825935"/>
    </source>
</evidence>
<evidence type="ECO:0000313" key="3">
    <source>
        <dbReference type="EMBL" id="KAH7279945.1"/>
    </source>
</evidence>
<keyword evidence="4" id="KW-1185">Reference proteome</keyword>